<dbReference type="OrthoDB" id="6199467at2"/>
<dbReference type="KEGG" id="oai:OLEAN_C14090"/>
<reference evidence="1 2" key="1">
    <citation type="journal article" date="2013" name="Nat. Commun.">
        <title>Genome sequence and functional genomic analysis of the oil-degrading bacterium Oleispira antarctica.</title>
        <authorList>
            <person name="Kube M."/>
            <person name="Chernikova T.N."/>
            <person name="Al-Ramahi Y."/>
            <person name="Beloqui A."/>
            <person name="Lopez-Cortez N."/>
            <person name="Guazzaroni M.E."/>
            <person name="Heipieper H.J."/>
            <person name="Klages S."/>
            <person name="Kotsyurbenko O.R."/>
            <person name="Langer I."/>
            <person name="Nechitaylo T.Y."/>
            <person name="Lunsdorf H."/>
            <person name="Fernandez M."/>
            <person name="Juarez S."/>
            <person name="Ciordia S."/>
            <person name="Singer A."/>
            <person name="Kagan O."/>
            <person name="Egorova O."/>
            <person name="Petit P.A."/>
            <person name="Stogios P."/>
            <person name="Kim Y."/>
            <person name="Tchigvintsev A."/>
            <person name="Flick R."/>
            <person name="Denaro R."/>
            <person name="Genovese M."/>
            <person name="Albar J.P."/>
            <person name="Reva O.N."/>
            <person name="Martinez-Gomariz M."/>
            <person name="Tran H."/>
            <person name="Ferrer M."/>
            <person name="Savchenko A."/>
            <person name="Yakunin A.F."/>
            <person name="Yakimov M.M."/>
            <person name="Golyshina O.V."/>
            <person name="Reinhardt R."/>
            <person name="Golyshin P.N."/>
        </authorList>
    </citation>
    <scope>NUCLEOTIDE SEQUENCE [LARGE SCALE GENOMIC DNA]</scope>
</reference>
<dbReference type="InterPro" id="IPR010866">
    <property type="entry name" value="A-2_8-polyST"/>
</dbReference>
<keyword evidence="2" id="KW-1185">Reference proteome</keyword>
<accession>R4YLV9</accession>
<proteinExistence type="predicted"/>
<gene>
    <name evidence="1" type="ORF">OLEAN_C14090</name>
</gene>
<dbReference type="HOGENOM" id="CLU_917764_0_0_6"/>
<name>R4YLV9_OLEAN</name>
<evidence type="ECO:0000313" key="2">
    <source>
        <dbReference type="Proteomes" id="UP000032749"/>
    </source>
</evidence>
<dbReference type="Pfam" id="PF07388">
    <property type="entry name" value="A-2_8-polyST"/>
    <property type="match status" value="1"/>
</dbReference>
<organism evidence="1 2">
    <name type="scientific">Oleispira antarctica RB-8</name>
    <dbReference type="NCBI Taxonomy" id="698738"/>
    <lineage>
        <taxon>Bacteria</taxon>
        <taxon>Pseudomonadati</taxon>
        <taxon>Pseudomonadota</taxon>
        <taxon>Gammaproteobacteria</taxon>
        <taxon>Oceanospirillales</taxon>
        <taxon>Oceanospirillaceae</taxon>
        <taxon>Oleispira</taxon>
    </lineage>
</organism>
<evidence type="ECO:0000313" key="1">
    <source>
        <dbReference type="EMBL" id="CCK75585.1"/>
    </source>
</evidence>
<dbReference type="AlphaFoldDB" id="R4YLV9"/>
<sequence>MRVTALIESPFQLMQLAEYIAINEIDDYKIIVRLNENEINNTQLLNTLTILTFDKDKCYFSKNRFILTVYLLITYRLLGKLIIGDDNSAIYRVVRFVIPLSFFLFLDDGTSSLNSKVNGDRFTIFDEVNGSKNKLTCITKIIEENSFSVNPERLVILGGKLIEVGICSRNIYIGIIDVMVADIRKKYSKNIVISYIPHRGETEYKSFLTIDYCKKFNIEVIQNELPVEFIAVEKKIKIVGVFGLFSTALFTMKLIYPSSEIKYYIISEYDLLSRKNAVIEFYQMMKGSNLSSSEIPVVTQSAE</sequence>
<protein>
    <submittedName>
        <fullName evidence="1">Uncharacterized protein</fullName>
    </submittedName>
</protein>
<dbReference type="EMBL" id="FO203512">
    <property type="protein sequence ID" value="CCK75585.1"/>
    <property type="molecule type" value="Genomic_DNA"/>
</dbReference>
<dbReference type="Proteomes" id="UP000032749">
    <property type="component" value="Chromosome"/>
</dbReference>
<dbReference type="STRING" id="698738.OLEAN_C14090"/>